<evidence type="ECO:0000256" key="5">
    <source>
        <dbReference type="ARBA" id="ARBA00023040"/>
    </source>
</evidence>
<dbReference type="PANTHER" id="PTHR32546:SF26">
    <property type="entry name" value="SMOG, ISOFORM D"/>
    <property type="match status" value="1"/>
</dbReference>
<dbReference type="Pfam" id="PF22572">
    <property type="entry name" value="GPR158_179_EC"/>
    <property type="match status" value="1"/>
</dbReference>
<feature type="domain" description="GPR158/179 extracellular" evidence="9">
    <location>
        <begin position="51"/>
        <end position="124"/>
    </location>
</feature>
<evidence type="ECO:0000256" key="1">
    <source>
        <dbReference type="ARBA" id="ARBA00004651"/>
    </source>
</evidence>
<comment type="similarity">
    <text evidence="2">Belongs to the G-protein coupled receptor 3 family.</text>
</comment>
<keyword evidence="6" id="KW-0675">Receptor</keyword>
<keyword evidence="3" id="KW-1003">Cell membrane</keyword>
<dbReference type="GO" id="GO:0005886">
    <property type="term" value="C:plasma membrane"/>
    <property type="evidence" value="ECO:0007669"/>
    <property type="project" value="UniProtKB-SubCell"/>
</dbReference>
<evidence type="ECO:0000256" key="8">
    <source>
        <dbReference type="ARBA" id="ARBA00023224"/>
    </source>
</evidence>
<organism evidence="10 11">
    <name type="scientific">Paragonimus westermani</name>
    <dbReference type="NCBI Taxonomy" id="34504"/>
    <lineage>
        <taxon>Eukaryota</taxon>
        <taxon>Metazoa</taxon>
        <taxon>Spiralia</taxon>
        <taxon>Lophotrochozoa</taxon>
        <taxon>Platyhelminthes</taxon>
        <taxon>Trematoda</taxon>
        <taxon>Digenea</taxon>
        <taxon>Plagiorchiida</taxon>
        <taxon>Troglotremata</taxon>
        <taxon>Troglotrematidae</taxon>
        <taxon>Paragonimus</taxon>
    </lineage>
</organism>
<evidence type="ECO:0000259" key="9">
    <source>
        <dbReference type="Pfam" id="PF22572"/>
    </source>
</evidence>
<evidence type="ECO:0000256" key="4">
    <source>
        <dbReference type="ARBA" id="ARBA00022729"/>
    </source>
</evidence>
<evidence type="ECO:0000256" key="7">
    <source>
        <dbReference type="ARBA" id="ARBA00023180"/>
    </source>
</evidence>
<dbReference type="PANTHER" id="PTHR32546">
    <property type="entry name" value="G-PROTEIN COUPLED RECEPTOR 158-RELATED"/>
    <property type="match status" value="1"/>
</dbReference>
<dbReference type="EMBL" id="QNGE01002532">
    <property type="protein sequence ID" value="KAA3675422.1"/>
    <property type="molecule type" value="Genomic_DNA"/>
</dbReference>
<name>A0A5J4NIU5_9TREM</name>
<keyword evidence="3" id="KW-0472">Membrane</keyword>
<keyword evidence="4" id="KW-0732">Signal</keyword>
<feature type="non-terminal residue" evidence="10">
    <location>
        <position position="1"/>
    </location>
</feature>
<evidence type="ECO:0000256" key="6">
    <source>
        <dbReference type="ARBA" id="ARBA00023170"/>
    </source>
</evidence>
<protein>
    <recommendedName>
        <fullName evidence="9">GPR158/179 extracellular domain-containing protein</fullName>
    </recommendedName>
</protein>
<accession>A0A5J4NIU5</accession>
<evidence type="ECO:0000256" key="2">
    <source>
        <dbReference type="ARBA" id="ARBA00007242"/>
    </source>
</evidence>
<comment type="caution">
    <text evidence="10">The sequence shown here is derived from an EMBL/GenBank/DDBJ whole genome shotgun (WGS) entry which is preliminary data.</text>
</comment>
<dbReference type="GO" id="GO:0004930">
    <property type="term" value="F:G protein-coupled receptor activity"/>
    <property type="evidence" value="ECO:0007669"/>
    <property type="project" value="UniProtKB-KW"/>
</dbReference>
<evidence type="ECO:0000256" key="3">
    <source>
        <dbReference type="ARBA" id="ARBA00022475"/>
    </source>
</evidence>
<evidence type="ECO:0000313" key="10">
    <source>
        <dbReference type="EMBL" id="KAA3675422.1"/>
    </source>
</evidence>
<dbReference type="InterPro" id="IPR043458">
    <property type="entry name" value="GPR158/179"/>
</dbReference>
<reference evidence="10 11" key="1">
    <citation type="journal article" date="2019" name="Gigascience">
        <title>Whole-genome sequence of the oriental lung fluke Paragonimus westermani.</title>
        <authorList>
            <person name="Oey H."/>
            <person name="Zakrzewski M."/>
            <person name="Narain K."/>
            <person name="Devi K.R."/>
            <person name="Agatsuma T."/>
            <person name="Nawaratna S."/>
            <person name="Gobert G.N."/>
            <person name="Jones M.K."/>
            <person name="Ragan M.A."/>
            <person name="McManus D.P."/>
            <person name="Krause L."/>
        </authorList>
    </citation>
    <scope>NUCLEOTIDE SEQUENCE [LARGE SCALE GENOMIC DNA]</scope>
    <source>
        <strain evidence="10 11">IND2009</strain>
    </source>
</reference>
<evidence type="ECO:0000313" key="11">
    <source>
        <dbReference type="Proteomes" id="UP000324629"/>
    </source>
</evidence>
<keyword evidence="7" id="KW-0325">Glycoprotein</keyword>
<dbReference type="Gene3D" id="3.30.450.20">
    <property type="entry name" value="PAS domain"/>
    <property type="match status" value="1"/>
</dbReference>
<sequence length="239" mass="28119">QTKDRWASSRDGLERIITKPYIRSDVNGTQLQRYFTFPIYYRVPTYEDGYWTQPYFDCNGMVKDWLITYAAPFFGVVGENQALQFIGVTTVSVRLLSLDINQCPQSYHVPNFFKNTARCDFHTTYYLSNGYFLRILHVSDLHVVCNSAKLQCTPIPRRYFVAGSYKCECRQGFEYPFNDRIWYFDGGLMEREYQLKRQGEPNRFDLLRCRQGGASRFVQSATFLKVMLMLSTVRLLLTY</sequence>
<dbReference type="Proteomes" id="UP000324629">
    <property type="component" value="Unassembled WGS sequence"/>
</dbReference>
<keyword evidence="5" id="KW-0297">G-protein coupled receptor</keyword>
<dbReference type="AlphaFoldDB" id="A0A5J4NIU5"/>
<dbReference type="InterPro" id="IPR054714">
    <property type="entry name" value="GPR158_179_extracellular"/>
</dbReference>
<keyword evidence="8" id="KW-0807">Transducer</keyword>
<keyword evidence="11" id="KW-1185">Reference proteome</keyword>
<comment type="subcellular location">
    <subcellularLocation>
        <location evidence="1">Cell membrane</location>
        <topology evidence="1">Multi-pass membrane protein</topology>
    </subcellularLocation>
</comment>
<gene>
    <name evidence="10" type="ORF">DEA37_0013671</name>
</gene>
<proteinExistence type="inferred from homology"/>